<name>A2DNS6_TRIV3</name>
<dbReference type="KEGG" id="tva:5463424"/>
<sequence>MTQPNPNNCKHQYTYYHPSGFKVIKCERDLPKRYPSWIKVNNFATDYPPYETLNIPIDEKIIQYFKTHAKLIPDIVYFKGYRPVSYFDLLRFNRFFTLTNEDVTNLGRFAMREFLEYYGAKHFQEIHYFLANKFACVMEGIITDYAILHDAGEDLIQSIKELAKGMKYTYDFTFRDQWIPYNHYCVLPCIHYKTGKYTDISNYSLEDLGLEELHVVKCRWPGRVDQNNSQCYLL</sequence>
<dbReference type="EMBL" id="DS113224">
    <property type="protein sequence ID" value="EAY17921.1"/>
    <property type="molecule type" value="Genomic_DNA"/>
</dbReference>
<dbReference type="InParanoid" id="A2DNS6"/>
<evidence type="ECO:0000313" key="1">
    <source>
        <dbReference type="EMBL" id="EAY17921.1"/>
    </source>
</evidence>
<gene>
    <name evidence="1" type="ORF">TVAG_225470</name>
</gene>
<dbReference type="Proteomes" id="UP000001542">
    <property type="component" value="Unassembled WGS sequence"/>
</dbReference>
<dbReference type="RefSeq" id="XP_001578907.1">
    <property type="nucleotide sequence ID" value="XM_001578857.1"/>
</dbReference>
<dbReference type="VEuPathDB" id="TrichDB:TVAGG3_0288770"/>
<reference evidence="1" key="1">
    <citation type="submission" date="2006-10" db="EMBL/GenBank/DDBJ databases">
        <authorList>
            <person name="Amadeo P."/>
            <person name="Zhao Q."/>
            <person name="Wortman J."/>
            <person name="Fraser-Liggett C."/>
            <person name="Carlton J."/>
        </authorList>
    </citation>
    <scope>NUCLEOTIDE SEQUENCE</scope>
    <source>
        <strain evidence="1">G3</strain>
    </source>
</reference>
<reference evidence="1" key="2">
    <citation type="journal article" date="2007" name="Science">
        <title>Draft genome sequence of the sexually transmitted pathogen Trichomonas vaginalis.</title>
        <authorList>
            <person name="Carlton J.M."/>
            <person name="Hirt R.P."/>
            <person name="Silva J.C."/>
            <person name="Delcher A.L."/>
            <person name="Schatz M."/>
            <person name="Zhao Q."/>
            <person name="Wortman J.R."/>
            <person name="Bidwell S.L."/>
            <person name="Alsmark U.C.M."/>
            <person name="Besteiro S."/>
            <person name="Sicheritz-Ponten T."/>
            <person name="Noel C.J."/>
            <person name="Dacks J.B."/>
            <person name="Foster P.G."/>
            <person name="Simillion C."/>
            <person name="Van de Peer Y."/>
            <person name="Miranda-Saavedra D."/>
            <person name="Barton G.J."/>
            <person name="Westrop G.D."/>
            <person name="Mueller S."/>
            <person name="Dessi D."/>
            <person name="Fiori P.L."/>
            <person name="Ren Q."/>
            <person name="Paulsen I."/>
            <person name="Zhang H."/>
            <person name="Bastida-Corcuera F.D."/>
            <person name="Simoes-Barbosa A."/>
            <person name="Brown M.T."/>
            <person name="Hayes R.D."/>
            <person name="Mukherjee M."/>
            <person name="Okumura C.Y."/>
            <person name="Schneider R."/>
            <person name="Smith A.J."/>
            <person name="Vanacova S."/>
            <person name="Villalvazo M."/>
            <person name="Haas B.J."/>
            <person name="Pertea M."/>
            <person name="Feldblyum T.V."/>
            <person name="Utterback T.R."/>
            <person name="Shu C.L."/>
            <person name="Osoegawa K."/>
            <person name="de Jong P.J."/>
            <person name="Hrdy I."/>
            <person name="Horvathova L."/>
            <person name="Zubacova Z."/>
            <person name="Dolezal P."/>
            <person name="Malik S.B."/>
            <person name="Logsdon J.M. Jr."/>
            <person name="Henze K."/>
            <person name="Gupta A."/>
            <person name="Wang C.C."/>
            <person name="Dunne R.L."/>
            <person name="Upcroft J.A."/>
            <person name="Upcroft P."/>
            <person name="White O."/>
            <person name="Salzberg S.L."/>
            <person name="Tang P."/>
            <person name="Chiu C.-H."/>
            <person name="Lee Y.-S."/>
            <person name="Embley T.M."/>
            <person name="Coombs G.H."/>
            <person name="Mottram J.C."/>
            <person name="Tachezy J."/>
            <person name="Fraser-Liggett C.M."/>
            <person name="Johnson P.J."/>
        </authorList>
    </citation>
    <scope>NUCLEOTIDE SEQUENCE [LARGE SCALE GENOMIC DNA]</scope>
    <source>
        <strain evidence="1">G3</strain>
    </source>
</reference>
<protein>
    <submittedName>
        <fullName evidence="1">Uncharacterized protein</fullName>
    </submittedName>
</protein>
<keyword evidence="2" id="KW-1185">Reference proteome</keyword>
<dbReference type="VEuPathDB" id="TrichDB:TVAG_225470"/>
<proteinExistence type="predicted"/>
<evidence type="ECO:0000313" key="2">
    <source>
        <dbReference type="Proteomes" id="UP000001542"/>
    </source>
</evidence>
<organism evidence="1 2">
    <name type="scientific">Trichomonas vaginalis (strain ATCC PRA-98 / G3)</name>
    <dbReference type="NCBI Taxonomy" id="412133"/>
    <lineage>
        <taxon>Eukaryota</taxon>
        <taxon>Metamonada</taxon>
        <taxon>Parabasalia</taxon>
        <taxon>Trichomonadida</taxon>
        <taxon>Trichomonadidae</taxon>
        <taxon>Trichomonas</taxon>
    </lineage>
</organism>
<accession>A2DNS6</accession>
<dbReference type="AlphaFoldDB" id="A2DNS6"/>